<evidence type="ECO:0000256" key="1">
    <source>
        <dbReference type="SAM" id="Phobius"/>
    </source>
</evidence>
<dbReference type="AlphaFoldDB" id="A0A371IW77"/>
<organism evidence="2 3">
    <name type="scientific">Romboutsia maritimum</name>
    <dbReference type="NCBI Taxonomy" id="2020948"/>
    <lineage>
        <taxon>Bacteria</taxon>
        <taxon>Bacillati</taxon>
        <taxon>Bacillota</taxon>
        <taxon>Clostridia</taxon>
        <taxon>Peptostreptococcales</taxon>
        <taxon>Peptostreptococcaceae</taxon>
        <taxon>Romboutsia</taxon>
    </lineage>
</organism>
<sequence length="126" mass="14588">MIKNIGILSGIISSMFILLYTFLYVLRDLYSICNNKKLKLIINKSLPIFTKYNTSFLLIATLSALFHIASIYNVSSIFYSGYFVLFIMFFILKITFLPSKKSTTNYNLNSFAYLLCISLIFHLVFK</sequence>
<evidence type="ECO:0000313" key="3">
    <source>
        <dbReference type="Proteomes" id="UP000243494"/>
    </source>
</evidence>
<name>A0A371IW77_9FIRM</name>
<feature type="transmembrane region" description="Helical" evidence="1">
    <location>
        <begin position="6"/>
        <end position="27"/>
    </location>
</feature>
<keyword evidence="1" id="KW-0472">Membrane</keyword>
<keyword evidence="3" id="KW-1185">Reference proteome</keyword>
<feature type="transmembrane region" description="Helical" evidence="1">
    <location>
        <begin position="48"/>
        <end position="71"/>
    </location>
</feature>
<reference evidence="2 3" key="1">
    <citation type="journal article" date="2017" name="Genome Announc.">
        <title>Draft Genome Sequence of Romboutsia maritimum sp. nov. Strain CCRI-22766(T), Isolated from Coastal Estuarine Mud.</title>
        <authorList>
            <person name="Maheux A.F."/>
            <person name="Boudreau D.K."/>
            <person name="Berube E."/>
            <person name="Boissinot M."/>
            <person name="Raymond F."/>
            <person name="Brodeur S."/>
            <person name="Corbeil J."/>
            <person name="Brightwell G."/>
            <person name="Broda D."/>
            <person name="Omar R.F."/>
            <person name="Bergeron M.G."/>
        </authorList>
    </citation>
    <scope>NUCLEOTIDE SEQUENCE [LARGE SCALE GENOMIC DNA]</scope>
    <source>
        <strain evidence="2 3">CCRI-22766</strain>
    </source>
</reference>
<accession>A0A371IW77</accession>
<dbReference type="Proteomes" id="UP000243494">
    <property type="component" value="Unassembled WGS sequence"/>
</dbReference>
<dbReference type="EMBL" id="NOJZ02000001">
    <property type="protein sequence ID" value="RDY24718.1"/>
    <property type="molecule type" value="Genomic_DNA"/>
</dbReference>
<evidence type="ECO:0000313" key="2">
    <source>
        <dbReference type="EMBL" id="RDY24718.1"/>
    </source>
</evidence>
<keyword evidence="1" id="KW-1133">Transmembrane helix</keyword>
<comment type="caution">
    <text evidence="2">The sequence shown here is derived from an EMBL/GenBank/DDBJ whole genome shotgun (WGS) entry which is preliminary data.</text>
</comment>
<proteinExistence type="predicted"/>
<feature type="transmembrane region" description="Helical" evidence="1">
    <location>
        <begin position="108"/>
        <end position="125"/>
    </location>
</feature>
<protein>
    <submittedName>
        <fullName evidence="2">Uncharacterized protein</fullName>
    </submittedName>
</protein>
<feature type="transmembrane region" description="Helical" evidence="1">
    <location>
        <begin position="77"/>
        <end position="96"/>
    </location>
</feature>
<gene>
    <name evidence="2" type="ORF">CHF27_000530</name>
</gene>
<keyword evidence="1" id="KW-0812">Transmembrane</keyword>